<dbReference type="CDD" id="cd06142">
    <property type="entry name" value="RNaseD_exo"/>
    <property type="match status" value="1"/>
</dbReference>
<dbReference type="AlphaFoldDB" id="A0A8G0ZV46"/>
<dbReference type="GO" id="GO:0003676">
    <property type="term" value="F:nucleic acid binding"/>
    <property type="evidence" value="ECO:0007669"/>
    <property type="project" value="InterPro"/>
</dbReference>
<dbReference type="PANTHER" id="PTHR47649:SF1">
    <property type="entry name" value="RIBONUCLEASE D"/>
    <property type="match status" value="1"/>
</dbReference>
<evidence type="ECO:0000256" key="6">
    <source>
        <dbReference type="HAMAP-Rule" id="MF_01899"/>
    </source>
</evidence>
<keyword evidence="9" id="KW-1185">Reference proteome</keyword>
<dbReference type="InterPro" id="IPR036397">
    <property type="entry name" value="RNaseH_sf"/>
</dbReference>
<comment type="cofactor">
    <cofactor evidence="6">
        <name>a divalent metal cation</name>
        <dbReference type="ChEBI" id="CHEBI:60240"/>
    </cofactor>
</comment>
<dbReference type="Proteomes" id="UP000826300">
    <property type="component" value="Chromosome"/>
</dbReference>
<evidence type="ECO:0000256" key="4">
    <source>
        <dbReference type="ARBA" id="ARBA00022801"/>
    </source>
</evidence>
<evidence type="ECO:0000313" key="8">
    <source>
        <dbReference type="EMBL" id="QYZ70713.1"/>
    </source>
</evidence>
<dbReference type="EC" id="3.1.13.5" evidence="6"/>
<evidence type="ECO:0000259" key="7">
    <source>
        <dbReference type="PROSITE" id="PS50967"/>
    </source>
</evidence>
<dbReference type="GO" id="GO:0005737">
    <property type="term" value="C:cytoplasm"/>
    <property type="evidence" value="ECO:0007669"/>
    <property type="project" value="UniProtKB-SubCell"/>
</dbReference>
<keyword evidence="3 6" id="KW-0540">Nuclease</keyword>
<comment type="catalytic activity">
    <reaction evidence="6">
        <text>Exonucleolytic cleavage that removes extra residues from the 3'-terminus of tRNA to produce 5'-mononucleotides.</text>
        <dbReference type="EC" id="3.1.13.5"/>
    </reaction>
</comment>
<organism evidence="8 9">
    <name type="scientific">Neotabrizicola shimadae</name>
    <dbReference type="NCBI Taxonomy" id="2807096"/>
    <lineage>
        <taxon>Bacteria</taxon>
        <taxon>Pseudomonadati</taxon>
        <taxon>Pseudomonadota</taxon>
        <taxon>Alphaproteobacteria</taxon>
        <taxon>Rhodobacterales</taxon>
        <taxon>Paracoccaceae</taxon>
        <taxon>Neotabrizicola</taxon>
    </lineage>
</organism>
<dbReference type="GO" id="GO:0042780">
    <property type="term" value="P:tRNA 3'-end processing"/>
    <property type="evidence" value="ECO:0007669"/>
    <property type="project" value="UniProtKB-UniRule"/>
</dbReference>
<dbReference type="InterPro" id="IPR044876">
    <property type="entry name" value="HRDC_dom_sf"/>
</dbReference>
<keyword evidence="4 6" id="KW-0378">Hydrolase</keyword>
<dbReference type="SMART" id="SM00474">
    <property type="entry name" value="35EXOc"/>
    <property type="match status" value="1"/>
</dbReference>
<evidence type="ECO:0000256" key="3">
    <source>
        <dbReference type="ARBA" id="ARBA00022722"/>
    </source>
</evidence>
<dbReference type="GO" id="GO:0033890">
    <property type="term" value="F:ribonuclease D activity"/>
    <property type="evidence" value="ECO:0007669"/>
    <property type="project" value="UniProtKB-UniRule"/>
</dbReference>
<accession>A0A8G0ZV46</accession>
<dbReference type="Pfam" id="PF01612">
    <property type="entry name" value="DNA_pol_A_exo1"/>
    <property type="match status" value="1"/>
</dbReference>
<dbReference type="PANTHER" id="PTHR47649">
    <property type="entry name" value="RIBONUCLEASE D"/>
    <property type="match status" value="1"/>
</dbReference>
<dbReference type="InterPro" id="IPR010997">
    <property type="entry name" value="HRDC-like_sf"/>
</dbReference>
<dbReference type="Gene3D" id="1.10.150.80">
    <property type="entry name" value="HRDC domain"/>
    <property type="match status" value="1"/>
</dbReference>
<comment type="subcellular location">
    <subcellularLocation>
        <location evidence="6">Cytoplasm</location>
    </subcellularLocation>
</comment>
<dbReference type="InterPro" id="IPR012337">
    <property type="entry name" value="RNaseH-like_sf"/>
</dbReference>
<dbReference type="SUPFAM" id="SSF53098">
    <property type="entry name" value="Ribonuclease H-like"/>
    <property type="match status" value="1"/>
</dbReference>
<keyword evidence="1 6" id="KW-0963">Cytoplasm</keyword>
<evidence type="ECO:0000256" key="5">
    <source>
        <dbReference type="ARBA" id="ARBA00022839"/>
    </source>
</evidence>
<comment type="similarity">
    <text evidence="6">Belongs to the RNase D family.</text>
</comment>
<dbReference type="Pfam" id="PF00570">
    <property type="entry name" value="HRDC"/>
    <property type="match status" value="1"/>
</dbReference>
<evidence type="ECO:0000256" key="2">
    <source>
        <dbReference type="ARBA" id="ARBA00022694"/>
    </source>
</evidence>
<gene>
    <name evidence="6 8" type="primary">rnd</name>
    <name evidence="8" type="ORF">JO391_04140</name>
</gene>
<evidence type="ECO:0000313" key="9">
    <source>
        <dbReference type="Proteomes" id="UP000826300"/>
    </source>
</evidence>
<protein>
    <recommendedName>
        <fullName evidence="6">Ribonuclease D</fullName>
        <shortName evidence="6">RNase D</shortName>
        <ecNumber evidence="6">3.1.13.5</ecNumber>
    </recommendedName>
</protein>
<dbReference type="InterPro" id="IPR002562">
    <property type="entry name" value="3'-5'_exonuclease_dom"/>
</dbReference>
<feature type="domain" description="HRDC" evidence="7">
    <location>
        <begin position="212"/>
        <end position="293"/>
    </location>
</feature>
<dbReference type="EMBL" id="CP069370">
    <property type="protein sequence ID" value="QYZ70713.1"/>
    <property type="molecule type" value="Genomic_DNA"/>
</dbReference>
<keyword evidence="5 6" id="KW-0269">Exonuclease</keyword>
<dbReference type="NCBIfam" id="TIGR01388">
    <property type="entry name" value="rnd"/>
    <property type="match status" value="1"/>
</dbReference>
<dbReference type="InterPro" id="IPR002121">
    <property type="entry name" value="HRDC_dom"/>
</dbReference>
<dbReference type="HAMAP" id="MF_01899">
    <property type="entry name" value="RNase_D"/>
    <property type="match status" value="1"/>
</dbReference>
<name>A0A8G0ZV46_9RHOB</name>
<proteinExistence type="inferred from homology"/>
<dbReference type="InterPro" id="IPR051086">
    <property type="entry name" value="RNase_D-like"/>
</dbReference>
<dbReference type="InterPro" id="IPR006292">
    <property type="entry name" value="RNase_D"/>
</dbReference>
<dbReference type="RefSeq" id="WP_220662930.1">
    <property type="nucleotide sequence ID" value="NZ_CP069370.1"/>
</dbReference>
<dbReference type="GO" id="GO:0008408">
    <property type="term" value="F:3'-5' exonuclease activity"/>
    <property type="evidence" value="ECO:0007669"/>
    <property type="project" value="InterPro"/>
</dbReference>
<dbReference type="GO" id="GO:0000166">
    <property type="term" value="F:nucleotide binding"/>
    <property type="evidence" value="ECO:0007669"/>
    <property type="project" value="InterPro"/>
</dbReference>
<dbReference type="KEGG" id="nsm:JO391_04140"/>
<dbReference type="SUPFAM" id="SSF47819">
    <property type="entry name" value="HRDC-like"/>
    <property type="match status" value="2"/>
</dbReference>
<dbReference type="Gene3D" id="3.30.420.10">
    <property type="entry name" value="Ribonuclease H-like superfamily/Ribonuclease H"/>
    <property type="match status" value="1"/>
</dbReference>
<comment type="function">
    <text evidence="6">Exonuclease involved in the 3' processing of various precursor tRNAs. Initiates hydrolysis at the 3'-terminus of an RNA molecule and releases 5'-mononucleotides.</text>
</comment>
<reference evidence="8" key="1">
    <citation type="submission" date="2021-02" db="EMBL/GenBank/DDBJ databases">
        <title>Rhodobacter shimadae sp. nov., an aerobic anoxygenic phototrophic bacterium isolated from a hot spring.</title>
        <authorList>
            <person name="Muramatsu S."/>
            <person name="Haruta S."/>
            <person name="Hirose S."/>
            <person name="Hanada S."/>
        </authorList>
    </citation>
    <scope>NUCLEOTIDE SEQUENCE</scope>
    <source>
        <strain evidence="8">N10</strain>
    </source>
</reference>
<keyword evidence="2 6" id="KW-0819">tRNA processing</keyword>
<dbReference type="PROSITE" id="PS50967">
    <property type="entry name" value="HRDC"/>
    <property type="match status" value="1"/>
</dbReference>
<sequence length="387" mass="43372">MRTITTTEDLAAFCEAAKGQPYVTIDTEFLRERTYWSKLCLIQMALPGKTGDAVLVDPIEGEGMSLEPLYDLFRHKATVKVFHAARQDLEIFFVEGGVFPDPLFDTQVAAMVCGFGEQAGYETLVKKIARENLDKTSRFTDWSRRPLSDAQKEYALADVTHLRVIYEWLAAQLEKNDRHRWVAEELAILTDPETYTVRPDEAWERIKTRTSSGRFLAIVKELARFREDYAQKMNVPRSRVMKDDALLEVASTRPTNMEELGRSRLLQREGRKAEIAEGILAAVKSGLEMRPDDMPKPDTAREQLQVNPALADLLRVLLKAKSESLGVAPKLIASASDLDAIAAGERNLDALKGWRAEAFGEDALRLCRGEIALTAKGSEVRVIRTGG</sequence>
<evidence type="ECO:0000256" key="1">
    <source>
        <dbReference type="ARBA" id="ARBA00022490"/>
    </source>
</evidence>